<name>A0A9N9E241_9GLOM</name>
<evidence type="ECO:0000313" key="3">
    <source>
        <dbReference type="Proteomes" id="UP000789508"/>
    </source>
</evidence>
<reference evidence="2" key="1">
    <citation type="submission" date="2021-06" db="EMBL/GenBank/DDBJ databases">
        <authorList>
            <person name="Kallberg Y."/>
            <person name="Tangrot J."/>
            <person name="Rosling A."/>
        </authorList>
    </citation>
    <scope>NUCLEOTIDE SEQUENCE</scope>
    <source>
        <strain evidence="2">FL130A</strain>
    </source>
</reference>
<feature type="region of interest" description="Disordered" evidence="1">
    <location>
        <begin position="31"/>
        <end position="51"/>
    </location>
</feature>
<feature type="compositionally biased region" description="Acidic residues" evidence="1">
    <location>
        <begin position="32"/>
        <end position="46"/>
    </location>
</feature>
<gene>
    <name evidence="2" type="ORF">ALEPTO_LOCUS10229</name>
</gene>
<comment type="caution">
    <text evidence="2">The sequence shown here is derived from an EMBL/GenBank/DDBJ whole genome shotgun (WGS) entry which is preliminary data.</text>
</comment>
<dbReference type="Proteomes" id="UP000789508">
    <property type="component" value="Unassembled WGS sequence"/>
</dbReference>
<dbReference type="AlphaFoldDB" id="A0A9N9E241"/>
<protein>
    <submittedName>
        <fullName evidence="2">6202_t:CDS:1</fullName>
    </submittedName>
</protein>
<accession>A0A9N9E241</accession>
<dbReference type="EMBL" id="CAJVPS010010409">
    <property type="protein sequence ID" value="CAG8657815.1"/>
    <property type="molecule type" value="Genomic_DNA"/>
</dbReference>
<dbReference type="OrthoDB" id="2387127at2759"/>
<sequence length="460" mass="52156">MVSERRFSQQSSQSSTSSIVRRMSTLNIGVIQEDEEMGDADDDADGSVDTPIENSPNLKWLTSIYLPSVKILRRNNVNVAESQYRQEVQDAITTCGEKSGGYNNIGLCCCLYLGVRDIVLAFGMSYALCTSSLAEQRRTFYKEVWTKEKEKRQTLEQERNVNIIQENIEFILGRCRAKIENEAPIASGVIDLSGSEDPFTNLLSSRTKQILMHHTFHNDDFPGEINMMMDDFVSTYRDLGPDFDPAFMVPIAFPRGEMTIETRRILMTVFDLLEGLPLLTEDEYSENAYVIHAVSKTSKSSQSRMEATNSGKKPDLQVLLKLDMVESELVLAEVSRLLPQQSKETIDWKKLVRICKDCFDERYNFFFDGRDDTTDTARLLNIELGKVPVLGIQLVIPLRISSRQIVEEFLKNALKLRSVVEKIITMAVGVKDEINLLPVIEDRTPSSSMMSAIYSPPRSY</sequence>
<proteinExistence type="predicted"/>
<evidence type="ECO:0000313" key="2">
    <source>
        <dbReference type="EMBL" id="CAG8657815.1"/>
    </source>
</evidence>
<organism evidence="2 3">
    <name type="scientific">Ambispora leptoticha</name>
    <dbReference type="NCBI Taxonomy" id="144679"/>
    <lineage>
        <taxon>Eukaryota</taxon>
        <taxon>Fungi</taxon>
        <taxon>Fungi incertae sedis</taxon>
        <taxon>Mucoromycota</taxon>
        <taxon>Glomeromycotina</taxon>
        <taxon>Glomeromycetes</taxon>
        <taxon>Archaeosporales</taxon>
        <taxon>Ambisporaceae</taxon>
        <taxon>Ambispora</taxon>
    </lineage>
</organism>
<evidence type="ECO:0000256" key="1">
    <source>
        <dbReference type="SAM" id="MobiDB-lite"/>
    </source>
</evidence>
<keyword evidence="3" id="KW-1185">Reference proteome</keyword>